<evidence type="ECO:0000313" key="1">
    <source>
        <dbReference type="EMBL" id="MFD2832758.1"/>
    </source>
</evidence>
<accession>A0ABW5X2J1</accession>
<protein>
    <submittedName>
        <fullName evidence="1">Uncharacterized protein</fullName>
    </submittedName>
</protein>
<dbReference type="EMBL" id="JBHUOJ010000009">
    <property type="protein sequence ID" value="MFD2832758.1"/>
    <property type="molecule type" value="Genomic_DNA"/>
</dbReference>
<evidence type="ECO:0000313" key="2">
    <source>
        <dbReference type="Proteomes" id="UP001597438"/>
    </source>
</evidence>
<organism evidence="1 2">
    <name type="scientific">Christiangramia antarctica</name>
    <dbReference type="NCBI Taxonomy" id="2058158"/>
    <lineage>
        <taxon>Bacteria</taxon>
        <taxon>Pseudomonadati</taxon>
        <taxon>Bacteroidota</taxon>
        <taxon>Flavobacteriia</taxon>
        <taxon>Flavobacteriales</taxon>
        <taxon>Flavobacteriaceae</taxon>
        <taxon>Christiangramia</taxon>
    </lineage>
</organism>
<dbReference type="RefSeq" id="WP_251742104.1">
    <property type="nucleotide sequence ID" value="NZ_JBHUOJ010000009.1"/>
</dbReference>
<name>A0ABW5X2J1_9FLAO</name>
<sequence length="147" mass="17624">MKFRLLIILILAGFSMNGQEYWDRKDFEIRPNKIENSWKDLSFSWQSESDFILPDGTFKDENLIQKKEIDMVGIIKQANSYKPKTIDLGSPIQIIKKERKTIEFTAETMVRDYDDIFNNPYYASPFRSNFNANPYYYRRYTPTRSRF</sequence>
<dbReference type="Proteomes" id="UP001597438">
    <property type="component" value="Unassembled WGS sequence"/>
</dbReference>
<gene>
    <name evidence="1" type="ORF">ACFSYS_05610</name>
</gene>
<reference evidence="2" key="1">
    <citation type="journal article" date="2019" name="Int. J. Syst. Evol. Microbiol.">
        <title>The Global Catalogue of Microorganisms (GCM) 10K type strain sequencing project: providing services to taxonomists for standard genome sequencing and annotation.</title>
        <authorList>
            <consortium name="The Broad Institute Genomics Platform"/>
            <consortium name="The Broad Institute Genome Sequencing Center for Infectious Disease"/>
            <person name="Wu L."/>
            <person name="Ma J."/>
        </authorList>
    </citation>
    <scope>NUCLEOTIDE SEQUENCE [LARGE SCALE GENOMIC DNA]</scope>
    <source>
        <strain evidence="2">KCTC 52925</strain>
    </source>
</reference>
<keyword evidence="2" id="KW-1185">Reference proteome</keyword>
<proteinExistence type="predicted"/>
<comment type="caution">
    <text evidence="1">The sequence shown here is derived from an EMBL/GenBank/DDBJ whole genome shotgun (WGS) entry which is preliminary data.</text>
</comment>